<evidence type="ECO:0008006" key="4">
    <source>
        <dbReference type="Google" id="ProtNLM"/>
    </source>
</evidence>
<proteinExistence type="predicted"/>
<evidence type="ECO:0000313" key="3">
    <source>
        <dbReference type="Proteomes" id="UP000019483"/>
    </source>
</evidence>
<evidence type="ECO:0000256" key="1">
    <source>
        <dbReference type="SAM" id="MobiDB-lite"/>
    </source>
</evidence>
<dbReference type="InterPro" id="IPR008969">
    <property type="entry name" value="CarboxyPept-like_regulatory"/>
</dbReference>
<reference evidence="2 3" key="1">
    <citation type="submission" date="2013-08" db="EMBL/GenBank/DDBJ databases">
        <authorList>
            <consortium name="DOE Joint Genome Institute"/>
            <person name="Eisen J."/>
            <person name="Huntemann M."/>
            <person name="Han J."/>
            <person name="Chen A."/>
            <person name="Kyrpides N."/>
            <person name="Mavromatis K."/>
            <person name="Markowitz V."/>
            <person name="Palaniappan K."/>
            <person name="Ivanova N."/>
            <person name="Schaumberg A."/>
            <person name="Pati A."/>
            <person name="Liolios K."/>
            <person name="Nordberg H.P."/>
            <person name="Cantor M.N."/>
            <person name="Hua S.X."/>
            <person name="Woyke T."/>
        </authorList>
    </citation>
    <scope>NUCLEOTIDE SEQUENCE [LARGE SCALE GENOMIC DNA]</scope>
    <source>
        <strain evidence="2 3">DSM 2278</strain>
    </source>
</reference>
<dbReference type="Proteomes" id="UP000019483">
    <property type="component" value="Unassembled WGS sequence"/>
</dbReference>
<name>W9DV60_METTI</name>
<dbReference type="EMBL" id="AZAJ01000001">
    <property type="protein sequence ID" value="ETA69515.1"/>
    <property type="molecule type" value="Genomic_DNA"/>
</dbReference>
<feature type="compositionally biased region" description="Acidic residues" evidence="1">
    <location>
        <begin position="511"/>
        <end position="530"/>
    </location>
</feature>
<dbReference type="Pfam" id="PF13620">
    <property type="entry name" value="CarboxypepD_reg"/>
    <property type="match status" value="1"/>
</dbReference>
<dbReference type="STRING" id="1090322.MettiDRAFT_3017"/>
<dbReference type="AlphaFoldDB" id="W9DV60"/>
<comment type="caution">
    <text evidence="2">The sequence shown here is derived from an EMBL/GenBank/DDBJ whole genome shotgun (WGS) entry which is preliminary data.</text>
</comment>
<keyword evidence="3" id="KW-1185">Reference proteome</keyword>
<organism evidence="2 3">
    <name type="scientific">Methanolobus tindarius DSM 2278</name>
    <dbReference type="NCBI Taxonomy" id="1090322"/>
    <lineage>
        <taxon>Archaea</taxon>
        <taxon>Methanobacteriati</taxon>
        <taxon>Methanobacteriota</taxon>
        <taxon>Stenosarchaea group</taxon>
        <taxon>Methanomicrobia</taxon>
        <taxon>Methanosarcinales</taxon>
        <taxon>Methanosarcinaceae</taxon>
        <taxon>Methanolobus</taxon>
    </lineage>
</organism>
<dbReference type="OrthoDB" id="126398at2157"/>
<protein>
    <recommendedName>
        <fullName evidence="4">Carboxypeptidase regulatory-like domain-containing protein</fullName>
    </recommendedName>
</protein>
<feature type="region of interest" description="Disordered" evidence="1">
    <location>
        <begin position="506"/>
        <end position="553"/>
    </location>
</feature>
<dbReference type="SUPFAM" id="SSF49464">
    <property type="entry name" value="Carboxypeptidase regulatory domain-like"/>
    <property type="match status" value="2"/>
</dbReference>
<feature type="compositionally biased region" description="Basic and acidic residues" evidence="1">
    <location>
        <begin position="538"/>
        <end position="551"/>
    </location>
</feature>
<sequence>MRKIILMALCFCLLVLPASAAITNGGFETGDLTGWSTFGTYTPMANTNSNQIGSYCLLMNNPSGDAGITQVVDLTNVDGLSFYYTTSYSWGSGYFRIYIDSDVVYNVTTLDSWSQETIDLSSYSGSHTLKVVTNNRRLYADEFVLVEGEPDAIYWDESSYSAGDISNISYTYPSYSASNENFIDIRSYNSESSVWELEERRMVYSESGSILYTVPSYSSRQFRAELMTRASVLFNPTEIANATMQMSADGAALEFTKYTYDRDENMTWNYYNMPEGSFIVFHSGPTAADATYFQQYSVSGNGSAGYQLPSNGPYGELFYIRAYDSDDNSLGYDYAYTENAPTGEATLHGRIRDASTEAVIFGATVTVAGESTTTDSSGDYTLTINKGTWNIYVSASNYVDKTVSDFTFSGSSYSYNPYLTPSPAALSTLYGSVSAADNGASISQATVTVYNSSKTKSDITSLGAFEINGLADGQTYTIKVTQDYFETYQSTFTFDADDNVLSIELTRKSEEEEEEGEGEEGGGLSDDDDGSSSSSSDDEYRAGRTAAKDVLEESEANVGPMYSMLIVIFFMAAAKKGLK</sequence>
<gene>
    <name evidence="2" type="ORF">MettiDRAFT_3017</name>
</gene>
<accession>W9DV60</accession>
<dbReference type="Gene3D" id="2.60.120.260">
    <property type="entry name" value="Galactose-binding domain-like"/>
    <property type="match status" value="1"/>
</dbReference>
<dbReference type="Gene3D" id="2.60.40.1120">
    <property type="entry name" value="Carboxypeptidase-like, regulatory domain"/>
    <property type="match status" value="2"/>
</dbReference>
<evidence type="ECO:0000313" key="2">
    <source>
        <dbReference type="EMBL" id="ETA69515.1"/>
    </source>
</evidence>
<dbReference type="RefSeq" id="WP_023846646.1">
    <property type="nucleotide sequence ID" value="NZ_AZAJ01000001.1"/>
</dbReference>